<evidence type="ECO:0000256" key="7">
    <source>
        <dbReference type="ARBA" id="ARBA00022840"/>
    </source>
</evidence>
<dbReference type="Pfam" id="PF02518">
    <property type="entry name" value="HATPase_c"/>
    <property type="match status" value="1"/>
</dbReference>
<feature type="transmembrane region" description="Helical" evidence="9">
    <location>
        <begin position="110"/>
        <end position="130"/>
    </location>
</feature>
<evidence type="ECO:0000313" key="11">
    <source>
        <dbReference type="EMBL" id="KPU44263.1"/>
    </source>
</evidence>
<evidence type="ECO:0000313" key="12">
    <source>
        <dbReference type="Proteomes" id="UP000050326"/>
    </source>
</evidence>
<evidence type="ECO:0000256" key="9">
    <source>
        <dbReference type="SAM" id="Phobius"/>
    </source>
</evidence>
<comment type="caution">
    <text evidence="11">The sequence shown here is derived from an EMBL/GenBank/DDBJ whole genome shotgun (WGS) entry which is preliminary data.</text>
</comment>
<dbReference type="Gene3D" id="3.30.565.10">
    <property type="entry name" value="Histidine kinase-like ATPase, C-terminal domain"/>
    <property type="match status" value="1"/>
</dbReference>
<gene>
    <name evidence="11" type="primary">liaS</name>
    <name evidence="11" type="ORF">OXPF_24310</name>
</gene>
<keyword evidence="6 11" id="KW-0418">Kinase</keyword>
<dbReference type="CDD" id="cd16917">
    <property type="entry name" value="HATPase_UhpB-NarQ-NarX-like"/>
    <property type="match status" value="1"/>
</dbReference>
<dbReference type="RefSeq" id="WP_054875446.1">
    <property type="nucleotide sequence ID" value="NZ_LKET01000032.1"/>
</dbReference>
<keyword evidence="9" id="KW-0812">Transmembrane</keyword>
<feature type="transmembrane region" description="Helical" evidence="9">
    <location>
        <begin position="61"/>
        <end position="77"/>
    </location>
</feature>
<keyword evidence="3" id="KW-0597">Phosphoprotein</keyword>
<reference evidence="11 12" key="1">
    <citation type="submission" date="2015-09" db="EMBL/GenBank/DDBJ databases">
        <title>Genome sequence of Oxobacter pfennigii DSM 3222.</title>
        <authorList>
            <person name="Poehlein A."/>
            <person name="Bengelsdorf F.R."/>
            <person name="Schiel-Bengelsdorf B."/>
            <person name="Duerre P."/>
            <person name="Daniel R."/>
        </authorList>
    </citation>
    <scope>NUCLEOTIDE SEQUENCE [LARGE SCALE GENOMIC DNA]</scope>
    <source>
        <strain evidence="11 12">DSM 3222</strain>
    </source>
</reference>
<dbReference type="OrthoDB" id="9781904at2"/>
<evidence type="ECO:0000256" key="4">
    <source>
        <dbReference type="ARBA" id="ARBA00022679"/>
    </source>
</evidence>
<dbReference type="GO" id="GO:0046983">
    <property type="term" value="F:protein dimerization activity"/>
    <property type="evidence" value="ECO:0007669"/>
    <property type="project" value="InterPro"/>
</dbReference>
<keyword evidence="9" id="KW-0472">Membrane</keyword>
<dbReference type="InterPro" id="IPR036890">
    <property type="entry name" value="HATPase_C_sf"/>
</dbReference>
<sequence>MEKRQKLFLYLLKTTVLTILFFAAVYFENAQQQRLFVLAALFILYLLTGFARCFINRESSFHHLSFILDIAFVYILEQNSRLLINYTFHTFYISIILEAVLLLEFKRGMIIGAAAVLISMIKYGYLIYYRFSLSNISQMAFFMMVNVLVLLSAGFAKHNREEKRKKDILYTELLDAHKRLKRYIYEVNRLTVVEERNRIARDIHDTLGHNMTALIMQLQMAEHFLNENASKVEKMIVDAKATARDSLSGIREVVETLRGSDTVLFSLKDIKNLVREFSQKTGTGIKLDINGEDTIKCSAANMVLYRILQEAMTNSIRHGKASCIQIKLDYAVSSVEFYVIDNGVGAEDIKEGFGIKGIKERVAAFGGEVEFGGNNGFYIKGILYLEGENDKSTVG</sequence>
<dbReference type="Proteomes" id="UP000050326">
    <property type="component" value="Unassembled WGS sequence"/>
</dbReference>
<feature type="transmembrane region" description="Helical" evidence="9">
    <location>
        <begin position="33"/>
        <end position="54"/>
    </location>
</feature>
<dbReference type="SMART" id="SM00387">
    <property type="entry name" value="HATPase_c"/>
    <property type="match status" value="1"/>
</dbReference>
<dbReference type="EMBL" id="LKET01000032">
    <property type="protein sequence ID" value="KPU44263.1"/>
    <property type="molecule type" value="Genomic_DNA"/>
</dbReference>
<evidence type="ECO:0000256" key="6">
    <source>
        <dbReference type="ARBA" id="ARBA00022777"/>
    </source>
</evidence>
<dbReference type="InterPro" id="IPR011712">
    <property type="entry name" value="Sig_transdc_His_kin_sub3_dim/P"/>
</dbReference>
<dbReference type="Pfam" id="PF07730">
    <property type="entry name" value="HisKA_3"/>
    <property type="match status" value="1"/>
</dbReference>
<keyword evidence="7" id="KW-0067">ATP-binding</keyword>
<protein>
    <recommendedName>
        <fullName evidence="2">histidine kinase</fullName>
        <ecNumber evidence="2">2.7.13.3</ecNumber>
    </recommendedName>
</protein>
<accession>A0A0P8W8C9</accession>
<dbReference type="InterPro" id="IPR003594">
    <property type="entry name" value="HATPase_dom"/>
</dbReference>
<dbReference type="InterPro" id="IPR050482">
    <property type="entry name" value="Sensor_HK_TwoCompSys"/>
</dbReference>
<dbReference type="PANTHER" id="PTHR24421:SF10">
    <property type="entry name" value="NITRATE_NITRITE SENSOR PROTEIN NARQ"/>
    <property type="match status" value="1"/>
</dbReference>
<keyword evidence="5" id="KW-0547">Nucleotide-binding</keyword>
<feature type="transmembrane region" description="Helical" evidence="9">
    <location>
        <begin position="136"/>
        <end position="156"/>
    </location>
</feature>
<keyword evidence="8" id="KW-0902">Two-component regulatory system</keyword>
<evidence type="ECO:0000256" key="2">
    <source>
        <dbReference type="ARBA" id="ARBA00012438"/>
    </source>
</evidence>
<evidence type="ECO:0000256" key="8">
    <source>
        <dbReference type="ARBA" id="ARBA00023012"/>
    </source>
</evidence>
<organism evidence="11 12">
    <name type="scientific">Oxobacter pfennigii</name>
    <dbReference type="NCBI Taxonomy" id="36849"/>
    <lineage>
        <taxon>Bacteria</taxon>
        <taxon>Bacillati</taxon>
        <taxon>Bacillota</taxon>
        <taxon>Clostridia</taxon>
        <taxon>Eubacteriales</taxon>
        <taxon>Clostridiaceae</taxon>
        <taxon>Oxobacter</taxon>
    </lineage>
</organism>
<dbReference type="SUPFAM" id="SSF55874">
    <property type="entry name" value="ATPase domain of HSP90 chaperone/DNA topoisomerase II/histidine kinase"/>
    <property type="match status" value="1"/>
</dbReference>
<comment type="catalytic activity">
    <reaction evidence="1">
        <text>ATP + protein L-histidine = ADP + protein N-phospho-L-histidine.</text>
        <dbReference type="EC" id="2.7.13.3"/>
    </reaction>
</comment>
<name>A0A0P8W8C9_9CLOT</name>
<evidence type="ECO:0000256" key="5">
    <source>
        <dbReference type="ARBA" id="ARBA00022741"/>
    </source>
</evidence>
<dbReference type="PANTHER" id="PTHR24421">
    <property type="entry name" value="NITRATE/NITRITE SENSOR PROTEIN NARX-RELATED"/>
    <property type="match status" value="1"/>
</dbReference>
<dbReference type="GO" id="GO:0016020">
    <property type="term" value="C:membrane"/>
    <property type="evidence" value="ECO:0007669"/>
    <property type="project" value="InterPro"/>
</dbReference>
<dbReference type="GO" id="GO:0000155">
    <property type="term" value="F:phosphorelay sensor kinase activity"/>
    <property type="evidence" value="ECO:0007669"/>
    <property type="project" value="InterPro"/>
</dbReference>
<evidence type="ECO:0000256" key="3">
    <source>
        <dbReference type="ARBA" id="ARBA00022553"/>
    </source>
</evidence>
<dbReference type="EC" id="2.7.13.3" evidence="2"/>
<dbReference type="GO" id="GO:0005524">
    <property type="term" value="F:ATP binding"/>
    <property type="evidence" value="ECO:0007669"/>
    <property type="project" value="UniProtKB-KW"/>
</dbReference>
<evidence type="ECO:0000256" key="1">
    <source>
        <dbReference type="ARBA" id="ARBA00000085"/>
    </source>
</evidence>
<keyword evidence="4 11" id="KW-0808">Transferase</keyword>
<keyword evidence="12" id="KW-1185">Reference proteome</keyword>
<dbReference type="STRING" id="36849.OXPF_24310"/>
<feature type="transmembrane region" description="Helical" evidence="9">
    <location>
        <begin position="7"/>
        <end position="27"/>
    </location>
</feature>
<feature type="transmembrane region" description="Helical" evidence="9">
    <location>
        <begin position="83"/>
        <end position="103"/>
    </location>
</feature>
<evidence type="ECO:0000259" key="10">
    <source>
        <dbReference type="SMART" id="SM00387"/>
    </source>
</evidence>
<dbReference type="AlphaFoldDB" id="A0A0P8W8C9"/>
<feature type="domain" description="Histidine kinase/HSP90-like ATPase" evidence="10">
    <location>
        <begin position="299"/>
        <end position="385"/>
    </location>
</feature>
<keyword evidence="9" id="KW-1133">Transmembrane helix</keyword>
<proteinExistence type="predicted"/>
<dbReference type="Gene3D" id="1.20.5.1930">
    <property type="match status" value="1"/>
</dbReference>